<keyword evidence="3" id="KW-0238">DNA-binding</keyword>
<comment type="caution">
    <text evidence="5">The sequence shown here is derived from an EMBL/GenBank/DDBJ whole genome shotgun (WGS) entry which is preliminary data.</text>
</comment>
<keyword evidence="2" id="KW-0680">Restriction system</keyword>
<evidence type="ECO:0000259" key="4">
    <source>
        <dbReference type="Pfam" id="PF01420"/>
    </source>
</evidence>
<accession>A0A426G581</accession>
<evidence type="ECO:0000256" key="1">
    <source>
        <dbReference type="ARBA" id="ARBA00010923"/>
    </source>
</evidence>
<dbReference type="PANTHER" id="PTHR30408:SF12">
    <property type="entry name" value="TYPE I RESTRICTION ENZYME MJAVIII SPECIFICITY SUBUNIT"/>
    <property type="match status" value="1"/>
</dbReference>
<evidence type="ECO:0000256" key="3">
    <source>
        <dbReference type="ARBA" id="ARBA00023125"/>
    </source>
</evidence>
<dbReference type="Gene3D" id="3.90.220.20">
    <property type="entry name" value="DNA methylase specificity domains"/>
    <property type="match status" value="1"/>
</dbReference>
<dbReference type="AlphaFoldDB" id="A0A426G581"/>
<dbReference type="InterPro" id="IPR052021">
    <property type="entry name" value="Type-I_RS_S_subunit"/>
</dbReference>
<gene>
    <name evidence="5" type="ORF">EI219_04915</name>
</gene>
<sequence>MMPKEVKKYKLLEVCELVAGSRATKSETGIFPIYGAGVNPTGMSDRSNCPAGSIRLTRKGTIGNVYLHAESFWAEADCFIVEPKEVIDKVYLFHWLLMKQKELAACAEGTIMPGLSLHRLSHLEIEVPDMDYQKQAVALLEEILDRSEWFIQSIPAEIDLLQSKSQGYFEEYMNKLNNTHNSVG</sequence>
<keyword evidence="5" id="KW-0540">Nuclease</keyword>
<dbReference type="InterPro" id="IPR000055">
    <property type="entry name" value="Restrct_endonuc_typeI_TRD"/>
</dbReference>
<dbReference type="GO" id="GO:0003677">
    <property type="term" value="F:DNA binding"/>
    <property type="evidence" value="ECO:0007669"/>
    <property type="project" value="UniProtKB-KW"/>
</dbReference>
<evidence type="ECO:0000313" key="5">
    <source>
        <dbReference type="EMBL" id="RRN50116.1"/>
    </source>
</evidence>
<evidence type="ECO:0000313" key="6">
    <source>
        <dbReference type="Proteomes" id="UP000281324"/>
    </source>
</evidence>
<dbReference type="GO" id="GO:0009307">
    <property type="term" value="P:DNA restriction-modification system"/>
    <property type="evidence" value="ECO:0007669"/>
    <property type="project" value="UniProtKB-KW"/>
</dbReference>
<feature type="domain" description="Type I restriction modification DNA specificity" evidence="4">
    <location>
        <begin position="3"/>
        <end position="157"/>
    </location>
</feature>
<evidence type="ECO:0000256" key="2">
    <source>
        <dbReference type="ARBA" id="ARBA00022747"/>
    </source>
</evidence>
<dbReference type="PANTHER" id="PTHR30408">
    <property type="entry name" value="TYPE-1 RESTRICTION ENZYME ECOKI SPECIFICITY PROTEIN"/>
    <property type="match status" value="1"/>
</dbReference>
<keyword evidence="5" id="KW-0255">Endonuclease</keyword>
<dbReference type="EMBL" id="RRZQ01000007">
    <property type="protein sequence ID" value="RRN50116.1"/>
    <property type="molecule type" value="Genomic_DNA"/>
</dbReference>
<dbReference type="InterPro" id="IPR044946">
    <property type="entry name" value="Restrct_endonuc_typeI_TRD_sf"/>
</dbReference>
<dbReference type="SUPFAM" id="SSF116734">
    <property type="entry name" value="DNA methylase specificity domain"/>
    <property type="match status" value="1"/>
</dbReference>
<reference evidence="5 6" key="1">
    <citation type="submission" date="2018-11" db="EMBL/GenBank/DDBJ databases">
        <title>Changes in penicillin susceptibility of Streptococcus suis isolates by amino acid alterations in the penicillin-binding protein.</title>
        <authorList>
            <person name="Niemann L."/>
            <person name="Eichhorn I."/>
        </authorList>
    </citation>
    <scope>NUCLEOTIDE SEQUENCE [LARGE SCALE GENOMIC DNA]</scope>
    <source>
        <strain evidence="5 6">IMT40201</strain>
    </source>
</reference>
<protein>
    <submittedName>
        <fullName evidence="5">Type I restriction endonuclease subunit R</fullName>
    </submittedName>
</protein>
<comment type="similarity">
    <text evidence="1">Belongs to the type-I restriction system S methylase family.</text>
</comment>
<organism evidence="5 6">
    <name type="scientific">Streptococcus suis</name>
    <dbReference type="NCBI Taxonomy" id="1307"/>
    <lineage>
        <taxon>Bacteria</taxon>
        <taxon>Bacillati</taxon>
        <taxon>Bacillota</taxon>
        <taxon>Bacilli</taxon>
        <taxon>Lactobacillales</taxon>
        <taxon>Streptococcaceae</taxon>
        <taxon>Streptococcus</taxon>
    </lineage>
</organism>
<dbReference type="Pfam" id="PF01420">
    <property type="entry name" value="Methylase_S"/>
    <property type="match status" value="1"/>
</dbReference>
<name>A0A426G581_STRSU</name>
<dbReference type="RefSeq" id="WP_125070223.1">
    <property type="nucleotide sequence ID" value="NZ_RRZQ01000007.1"/>
</dbReference>
<keyword evidence="5" id="KW-0378">Hydrolase</keyword>
<dbReference type="GO" id="GO:0004519">
    <property type="term" value="F:endonuclease activity"/>
    <property type="evidence" value="ECO:0007669"/>
    <property type="project" value="UniProtKB-KW"/>
</dbReference>
<proteinExistence type="inferred from homology"/>
<dbReference type="Proteomes" id="UP000281324">
    <property type="component" value="Unassembled WGS sequence"/>
</dbReference>